<evidence type="ECO:0000313" key="3">
    <source>
        <dbReference type="EMBL" id="EWS80579.1"/>
    </source>
</evidence>
<dbReference type="AlphaFoldDB" id="Z9JQY4"/>
<proteinExistence type="inferred from homology"/>
<dbReference type="SUPFAM" id="SSF51556">
    <property type="entry name" value="Metallo-dependent hydrolases"/>
    <property type="match status" value="1"/>
</dbReference>
<evidence type="ECO:0000259" key="2">
    <source>
        <dbReference type="Pfam" id="PF04909"/>
    </source>
</evidence>
<dbReference type="PANTHER" id="PTHR43569">
    <property type="entry name" value="AMIDOHYDROLASE"/>
    <property type="match status" value="1"/>
</dbReference>
<dbReference type="InterPro" id="IPR032466">
    <property type="entry name" value="Metal_Hydrolase"/>
</dbReference>
<dbReference type="Gene3D" id="3.20.20.140">
    <property type="entry name" value="Metal-dependent hydrolases"/>
    <property type="match status" value="1"/>
</dbReference>
<reference evidence="3 4" key="1">
    <citation type="submission" date="2014-02" db="EMBL/GenBank/DDBJ databases">
        <title>Genome sequence of Brachybacterium phenoliresistens strain W13A50.</title>
        <authorList>
            <person name="Wang X."/>
        </authorList>
    </citation>
    <scope>NUCLEOTIDE SEQUENCE [LARGE SCALE GENOMIC DNA]</scope>
    <source>
        <strain evidence="3 4">W13A50</strain>
    </source>
</reference>
<feature type="domain" description="Amidohydrolase-related" evidence="2">
    <location>
        <begin position="3"/>
        <end position="285"/>
    </location>
</feature>
<comment type="similarity">
    <text evidence="1">Belongs to the metallo-dependent hydrolases superfamily.</text>
</comment>
<dbReference type="InterPro" id="IPR006680">
    <property type="entry name" value="Amidohydro-rel"/>
</dbReference>
<dbReference type="RefSeq" id="WP_038373225.1">
    <property type="nucleotide sequence ID" value="NZ_KK069998.1"/>
</dbReference>
<dbReference type="PATRIC" id="fig|396014.3.peg.2613"/>
<dbReference type="STRING" id="396014.BF93_02920"/>
<dbReference type="PANTHER" id="PTHR43569:SF2">
    <property type="entry name" value="AMIDOHYDROLASE-RELATED DOMAIN-CONTAINING PROTEIN"/>
    <property type="match status" value="1"/>
</dbReference>
<dbReference type="Pfam" id="PF04909">
    <property type="entry name" value="Amidohydro_2"/>
    <property type="match status" value="1"/>
</dbReference>
<dbReference type="EMBL" id="JDYK01000014">
    <property type="protein sequence ID" value="EWS80579.1"/>
    <property type="molecule type" value="Genomic_DNA"/>
</dbReference>
<comment type="caution">
    <text evidence="3">The sequence shown here is derived from an EMBL/GenBank/DDBJ whole genome shotgun (WGS) entry which is preliminary data.</text>
</comment>
<organism evidence="3 4">
    <name type="scientific">Brachybacterium phenoliresistens</name>
    <dbReference type="NCBI Taxonomy" id="396014"/>
    <lineage>
        <taxon>Bacteria</taxon>
        <taxon>Bacillati</taxon>
        <taxon>Actinomycetota</taxon>
        <taxon>Actinomycetes</taxon>
        <taxon>Micrococcales</taxon>
        <taxon>Dermabacteraceae</taxon>
        <taxon>Brachybacterium</taxon>
    </lineage>
</organism>
<sequence>MRCDAHLHLWDPERSPYAWLAGAPQPLRRAFRPEEVLEALGARGIDRLVLVQADDTREDTTLMQELAREIPRRAPGIGAVGVVAWLPLARPDLVGELLSDTEAMEHVVGVRHLTHDDPDPFFLRRDEVGRSLAQLAEAGLPLDVPDAFPAQLAYLPELAAEHPRLTIVLDHLGKPPLGDAAALRTWREMLSRLAAQPNAVAKCSGLATSGPETDPAARAEGIAAALEHARRCFGAERLQFGSDWPIAPAVGDYASAADQVLAHLGTWSEAEQGAVLGGTADRVYRGRA</sequence>
<dbReference type="InterPro" id="IPR052350">
    <property type="entry name" value="Metallo-dep_Lactonases"/>
</dbReference>
<dbReference type="Proteomes" id="UP000023067">
    <property type="component" value="Unassembled WGS sequence"/>
</dbReference>
<name>Z9JQY4_9MICO</name>
<keyword evidence="4" id="KW-1185">Reference proteome</keyword>
<dbReference type="GO" id="GO:0016787">
    <property type="term" value="F:hydrolase activity"/>
    <property type="evidence" value="ECO:0007669"/>
    <property type="project" value="InterPro"/>
</dbReference>
<accession>Z9JQY4</accession>
<evidence type="ECO:0000313" key="4">
    <source>
        <dbReference type="Proteomes" id="UP000023067"/>
    </source>
</evidence>
<gene>
    <name evidence="3" type="ORF">BF93_02920</name>
</gene>
<evidence type="ECO:0000256" key="1">
    <source>
        <dbReference type="ARBA" id="ARBA00038310"/>
    </source>
</evidence>
<dbReference type="eggNOG" id="COG3618">
    <property type="taxonomic scope" value="Bacteria"/>
</dbReference>
<protein>
    <recommendedName>
        <fullName evidence="2">Amidohydrolase-related domain-containing protein</fullName>
    </recommendedName>
</protein>
<dbReference type="OrthoDB" id="5450317at2"/>
<dbReference type="HOGENOM" id="CLU_044590_3_0_11"/>